<dbReference type="GO" id="GO:0000981">
    <property type="term" value="F:DNA-binding transcription factor activity, RNA polymerase II-specific"/>
    <property type="evidence" value="ECO:0007669"/>
    <property type="project" value="TreeGrafter"/>
</dbReference>
<dbReference type="Pfam" id="PF02319">
    <property type="entry name" value="WHD_E2F_TDP"/>
    <property type="match status" value="2"/>
</dbReference>
<dbReference type="STRING" id="136037.A0A067QLF2"/>
<keyword evidence="8" id="KW-1185">Reference proteome</keyword>
<gene>
    <name evidence="7" type="ORF">L798_00191</name>
</gene>
<reference evidence="7 8" key="1">
    <citation type="journal article" date="2014" name="Nat. Commun.">
        <title>Molecular traces of alternative social organization in a termite genome.</title>
        <authorList>
            <person name="Terrapon N."/>
            <person name="Li C."/>
            <person name="Robertson H.M."/>
            <person name="Ji L."/>
            <person name="Meng X."/>
            <person name="Booth W."/>
            <person name="Chen Z."/>
            <person name="Childers C.P."/>
            <person name="Glastad K.M."/>
            <person name="Gokhale K."/>
            <person name="Gowin J."/>
            <person name="Gronenberg W."/>
            <person name="Hermansen R.A."/>
            <person name="Hu H."/>
            <person name="Hunt B.G."/>
            <person name="Huylmans A.K."/>
            <person name="Khalil S.M."/>
            <person name="Mitchell R.D."/>
            <person name="Munoz-Torres M.C."/>
            <person name="Mustard J.A."/>
            <person name="Pan H."/>
            <person name="Reese J.T."/>
            <person name="Scharf M.E."/>
            <person name="Sun F."/>
            <person name="Vogel H."/>
            <person name="Xiao J."/>
            <person name="Yang W."/>
            <person name="Yang Z."/>
            <person name="Yang Z."/>
            <person name="Zhou J."/>
            <person name="Zhu J."/>
            <person name="Brent C.S."/>
            <person name="Elsik C.G."/>
            <person name="Goodisman M.A."/>
            <person name="Liberles D.A."/>
            <person name="Roe R.M."/>
            <person name="Vargo E.L."/>
            <person name="Vilcinskas A."/>
            <person name="Wang J."/>
            <person name="Bornberg-Bauer E."/>
            <person name="Korb J."/>
            <person name="Zhang G."/>
            <person name="Liebig J."/>
        </authorList>
    </citation>
    <scope>NUCLEOTIDE SEQUENCE [LARGE SCALE GENOMIC DNA]</scope>
    <source>
        <tissue evidence="7">Whole organism</tissue>
    </source>
</reference>
<evidence type="ECO:0000256" key="5">
    <source>
        <dbReference type="RuleBase" id="RU003796"/>
    </source>
</evidence>
<dbReference type="Proteomes" id="UP000027135">
    <property type="component" value="Unassembled WGS sequence"/>
</dbReference>
<keyword evidence="3 5" id="KW-0238">DNA-binding</keyword>
<dbReference type="GO" id="GO:0000978">
    <property type="term" value="F:RNA polymerase II cis-regulatory region sequence-specific DNA binding"/>
    <property type="evidence" value="ECO:0007669"/>
    <property type="project" value="InterPro"/>
</dbReference>
<dbReference type="OrthoDB" id="5318at2759"/>
<dbReference type="EMBL" id="KK853184">
    <property type="protein sequence ID" value="KDR10121.1"/>
    <property type="molecule type" value="Genomic_DNA"/>
</dbReference>
<accession>A0A067QLF2</accession>
<dbReference type="eggNOG" id="KOG2578">
    <property type="taxonomic scope" value="Eukaryota"/>
</dbReference>
<dbReference type="Gene3D" id="1.10.10.10">
    <property type="entry name" value="Winged helix-like DNA-binding domain superfamily/Winged helix DNA-binding domain"/>
    <property type="match status" value="2"/>
</dbReference>
<organism evidence="7 8">
    <name type="scientific">Zootermopsis nevadensis</name>
    <name type="common">Dampwood termite</name>
    <dbReference type="NCBI Taxonomy" id="136037"/>
    <lineage>
        <taxon>Eukaryota</taxon>
        <taxon>Metazoa</taxon>
        <taxon>Ecdysozoa</taxon>
        <taxon>Arthropoda</taxon>
        <taxon>Hexapoda</taxon>
        <taxon>Insecta</taxon>
        <taxon>Pterygota</taxon>
        <taxon>Neoptera</taxon>
        <taxon>Polyneoptera</taxon>
        <taxon>Dictyoptera</taxon>
        <taxon>Blattodea</taxon>
        <taxon>Blattoidea</taxon>
        <taxon>Termitoidae</taxon>
        <taxon>Termopsidae</taxon>
        <taxon>Zootermopsis</taxon>
    </lineage>
</organism>
<dbReference type="GO" id="GO:0090575">
    <property type="term" value="C:RNA polymerase II transcription regulator complex"/>
    <property type="evidence" value="ECO:0007669"/>
    <property type="project" value="TreeGrafter"/>
</dbReference>
<evidence type="ECO:0000313" key="7">
    <source>
        <dbReference type="EMBL" id="KDR10121.1"/>
    </source>
</evidence>
<proteinExistence type="inferred from homology"/>
<comment type="subcellular location">
    <subcellularLocation>
        <location evidence="5">Nucleus</location>
    </subcellularLocation>
</comment>
<evidence type="ECO:0000256" key="2">
    <source>
        <dbReference type="ARBA" id="ARBA00023015"/>
    </source>
</evidence>
<comment type="similarity">
    <text evidence="1 5">Belongs to the E2F/DP family.</text>
</comment>
<evidence type="ECO:0000256" key="3">
    <source>
        <dbReference type="ARBA" id="ARBA00023125"/>
    </source>
</evidence>
<dbReference type="InterPro" id="IPR036388">
    <property type="entry name" value="WH-like_DNA-bd_sf"/>
</dbReference>
<evidence type="ECO:0000259" key="6">
    <source>
        <dbReference type="SMART" id="SM01372"/>
    </source>
</evidence>
<dbReference type="AlphaFoldDB" id="A0A067QLF2"/>
<dbReference type="PANTHER" id="PTHR12081">
    <property type="entry name" value="TRANSCRIPTION FACTOR E2F"/>
    <property type="match status" value="1"/>
</dbReference>
<sequence>MNVNMSPGRKILSEINHLGKCEDGTNPLSPTANLKLLTKVASSLERNCTTDACINKEDVPKVKKRLSLGSVQQLPDEHLKSRKEKSLNLLCNRFLQLFPLNLSPGDYMVISLDQAANNLGTERRRIYDIVNVLESLQMAAKVAKKRYMWYGCQQLHNTLALLKGLALRLGLHNQVHSLQLKRKTNLGCVVAGSCNEAITDSWQPELECSDIILQTHSLLDPCEHTPPQPKLRNDVSVESWDSTEMGESSQTDTTLFLDSCAERSLGVLSQRFIMLFLISSKSDLVNLDFATSVLLSKNMVDKNIEETDVLPCCQHANPSGQSASGGTKAVRLKTKVRRLYDIANIFTSVGLICKVPGVESNVRKPAFKYIGPQVEAAVFSDQDIQQFQATRHSLLGNASYLRLQKPLLSFKASIKHHKRKQCDSGSCEMFTHIRSECRSGPSKRKAYHLAEDDGSLSDIFHVAEIELKRLESLEMSGSQKSVRKKLFSRHHSESCIVRTGHHPQPEQGISNKKFDISVNEECFDSLTNGESDTFEETIKAEKVAGLLQNVPCSRNEMKMTRKLVKVGPLSMQLLTKERKQTVPSSRDKDCSVVYDVNRASNAVAEVNPVTQSIQSPSVSNKIDLTIYNEAPFIDSNMSKLFNLKLLPQSIQSSSHLKDTDGVLNSVSEASSTNVGNIIPEKKGTTAIEFKLPVLAQCHTVSSDHAKIVMANRVGSDIFVPLPPVVPKPVGVPPGSVQQTGTSSSAAGMTPVGKLYQAIQVGSVVQLVPLCNNSVSLIN</sequence>
<dbReference type="PANTHER" id="PTHR12081:SF7">
    <property type="entry name" value="TRANSCRIPTION FACTOR EFL-3"/>
    <property type="match status" value="1"/>
</dbReference>
<keyword evidence="4 5" id="KW-0804">Transcription</keyword>
<feature type="domain" description="E2F/DP family winged-helix DNA-binding" evidence="6">
    <location>
        <begin position="260"/>
        <end position="371"/>
    </location>
</feature>
<dbReference type="SMART" id="SM01372">
    <property type="entry name" value="E2F_TDP"/>
    <property type="match status" value="2"/>
</dbReference>
<evidence type="ECO:0000256" key="4">
    <source>
        <dbReference type="ARBA" id="ARBA00023163"/>
    </source>
</evidence>
<evidence type="ECO:0000313" key="8">
    <source>
        <dbReference type="Proteomes" id="UP000027135"/>
    </source>
</evidence>
<dbReference type="SUPFAM" id="SSF46785">
    <property type="entry name" value="Winged helix' DNA-binding domain"/>
    <property type="match status" value="2"/>
</dbReference>
<dbReference type="InterPro" id="IPR003316">
    <property type="entry name" value="E2F_WHTH_DNA-bd_dom"/>
</dbReference>
<dbReference type="InterPro" id="IPR036390">
    <property type="entry name" value="WH_DNA-bd_sf"/>
</dbReference>
<feature type="domain" description="E2F/DP family winged-helix DNA-binding" evidence="6">
    <location>
        <begin position="82"/>
        <end position="151"/>
    </location>
</feature>
<name>A0A067QLF2_ZOONE</name>
<evidence type="ECO:0000256" key="1">
    <source>
        <dbReference type="ARBA" id="ARBA00010940"/>
    </source>
</evidence>
<keyword evidence="5" id="KW-0539">Nucleus</keyword>
<protein>
    <submittedName>
        <fullName evidence="7">Transcription factor E2F7</fullName>
    </submittedName>
</protein>
<dbReference type="InterPro" id="IPR015633">
    <property type="entry name" value="E2F"/>
</dbReference>
<keyword evidence="2 5" id="KW-0805">Transcription regulation</keyword>
<dbReference type="InParanoid" id="A0A067QLF2"/>